<name>A0ABT0B3J3_9SPHN</name>
<evidence type="ECO:0000259" key="3">
    <source>
        <dbReference type="Pfam" id="PF06863"/>
    </source>
</evidence>
<sequence length="479" mass="51847">MMRKVTLLTLAGLLLAAPSFASAPASGNCGRPPQSLAGATTNEAIFAKDACDPYSLAVMAYIWGKPFVDSAKIRVFFTKPDDPLASRPPSVAGAALNRFGHGRVLADPVNKSGVGPNNDTLYSNATFDLQSGPFVVTTPNFGDRYYTFSVAHPDSSTSASYGSRTHGPKLPQLFLHAADYQGPIPVGMIEISSGDRYLHLWGRTLIRSADDLPKVHALQDAITVQRYRADGTLEPVGDPPVQRQWPAGNDGRAFLRQLAVAIADMDLSPQDHAMALRLAPLLKAAQADQWPAEIRGRAIEQGMIDGEEIATHAAQGFGILTGGWSVNLSGPRFGTDWLLRAAIAKDQIFVTVPEEAIYPIARTSADGVPLDGHSRYRIHFDAPPPVRYFWSITLYDDSGTMVANPVDRYSVGNRTPELARADGTLRDIVISSGRPRDAGALWLPAPESKFYLMMRLYGPDDSIQTGQWLPPAIVKQPTS</sequence>
<keyword evidence="5" id="KW-1185">Reference proteome</keyword>
<proteinExistence type="predicted"/>
<dbReference type="PANTHER" id="PTHR36509">
    <property type="entry name" value="BLL3101 PROTEIN"/>
    <property type="match status" value="1"/>
</dbReference>
<dbReference type="SUPFAM" id="SSF160935">
    <property type="entry name" value="VPA0735-like"/>
    <property type="match status" value="1"/>
</dbReference>
<dbReference type="Gene3D" id="2.60.40.1610">
    <property type="entry name" value="Domain of unknown function DUF1254"/>
    <property type="match status" value="1"/>
</dbReference>
<dbReference type="InterPro" id="IPR037049">
    <property type="entry name" value="DUF1214_C_sf"/>
</dbReference>
<evidence type="ECO:0000256" key="1">
    <source>
        <dbReference type="SAM" id="SignalP"/>
    </source>
</evidence>
<dbReference type="InterPro" id="IPR037050">
    <property type="entry name" value="DUF1254_sf"/>
</dbReference>
<dbReference type="InterPro" id="IPR010679">
    <property type="entry name" value="DUF1254"/>
</dbReference>
<dbReference type="Proteomes" id="UP001162880">
    <property type="component" value="Unassembled WGS sequence"/>
</dbReference>
<comment type="caution">
    <text evidence="4">The sequence shown here is derived from an EMBL/GenBank/DDBJ whole genome shotgun (WGS) entry which is preliminary data.</text>
</comment>
<accession>A0ABT0B3J3</accession>
<feature type="signal peptide" evidence="1">
    <location>
        <begin position="1"/>
        <end position="21"/>
    </location>
</feature>
<dbReference type="PANTHER" id="PTHR36509:SF2">
    <property type="entry name" value="BLL3101 PROTEIN"/>
    <property type="match status" value="1"/>
</dbReference>
<keyword evidence="1" id="KW-0732">Signal</keyword>
<evidence type="ECO:0000313" key="4">
    <source>
        <dbReference type="EMBL" id="MCJ2179399.1"/>
    </source>
</evidence>
<feature type="domain" description="DUF1214" evidence="2">
    <location>
        <begin position="355"/>
        <end position="460"/>
    </location>
</feature>
<dbReference type="EMBL" id="JALHLE010000018">
    <property type="protein sequence ID" value="MCJ2179399.1"/>
    <property type="molecule type" value="Genomic_DNA"/>
</dbReference>
<protein>
    <submittedName>
        <fullName evidence="4">DUF1214 domain-containing protein</fullName>
    </submittedName>
</protein>
<reference evidence="4" key="1">
    <citation type="submission" date="2022-03" db="EMBL/GenBank/DDBJ databases">
        <title>Identification of a novel bacterium isolated from mangrove sediments.</title>
        <authorList>
            <person name="Pan X."/>
        </authorList>
    </citation>
    <scope>NUCLEOTIDE SEQUENCE</scope>
    <source>
        <strain evidence="4">B2580</strain>
    </source>
</reference>
<dbReference type="Pfam" id="PF06863">
    <property type="entry name" value="DUF1254"/>
    <property type="match status" value="1"/>
</dbReference>
<dbReference type="InterPro" id="IPR010621">
    <property type="entry name" value="DUF1214"/>
</dbReference>
<feature type="domain" description="DUF1254" evidence="3">
    <location>
        <begin position="97"/>
        <end position="225"/>
    </location>
</feature>
<feature type="chain" id="PRO_5045758995" evidence="1">
    <location>
        <begin position="22"/>
        <end position="479"/>
    </location>
</feature>
<evidence type="ECO:0000313" key="5">
    <source>
        <dbReference type="Proteomes" id="UP001162880"/>
    </source>
</evidence>
<gene>
    <name evidence="4" type="ORF">MTR64_12530</name>
</gene>
<organism evidence="4 5">
    <name type="scientific">Novosphingobium album</name>
    <name type="common">ex Hu et al. 2023</name>
    <dbReference type="NCBI Taxonomy" id="2930093"/>
    <lineage>
        <taxon>Bacteria</taxon>
        <taxon>Pseudomonadati</taxon>
        <taxon>Pseudomonadota</taxon>
        <taxon>Alphaproteobacteria</taxon>
        <taxon>Sphingomonadales</taxon>
        <taxon>Sphingomonadaceae</taxon>
        <taxon>Novosphingobium</taxon>
    </lineage>
</organism>
<evidence type="ECO:0000259" key="2">
    <source>
        <dbReference type="Pfam" id="PF06742"/>
    </source>
</evidence>
<dbReference type="Gene3D" id="2.60.120.600">
    <property type="entry name" value="Domain of unknown function DUF1214, C-terminal domain"/>
    <property type="match status" value="1"/>
</dbReference>
<dbReference type="Pfam" id="PF06742">
    <property type="entry name" value="DUF1214"/>
    <property type="match status" value="1"/>
</dbReference>